<organism evidence="2 3">
    <name type="scientific">Cytobacillus praedii</name>
    <dbReference type="NCBI Taxonomy" id="1742358"/>
    <lineage>
        <taxon>Bacteria</taxon>
        <taxon>Bacillati</taxon>
        <taxon>Bacillota</taxon>
        <taxon>Bacilli</taxon>
        <taxon>Bacillales</taxon>
        <taxon>Bacillaceae</taxon>
        <taxon>Cytobacillus</taxon>
    </lineage>
</organism>
<comment type="caution">
    <text evidence="2">The sequence shown here is derived from an EMBL/GenBank/DDBJ whole genome shotgun (WGS) entry which is preliminary data.</text>
</comment>
<keyword evidence="3" id="KW-1185">Reference proteome</keyword>
<sequence length="151" mass="16829">MKGFLYEKLSAKIVMVFDEVISVDLHEPSVTFRSKDQGLCKIGEFDKKLIDLRVIKEDIPLKIGDSIPLGVTDATNEYIIESIDEKVLRIDNDTSSMILELASTQLSNADLMLELANVSMEKEELKSQLNDVQIELANVLLELATGGMQNV</sequence>
<proteinExistence type="predicted"/>
<accession>A0A4R1AYJ3</accession>
<gene>
    <name evidence="2" type="ORF">E0Y62_07425</name>
</gene>
<feature type="coiled-coil region" evidence="1">
    <location>
        <begin position="108"/>
        <end position="142"/>
    </location>
</feature>
<keyword evidence="1" id="KW-0175">Coiled coil</keyword>
<dbReference type="EMBL" id="SJTH01000006">
    <property type="protein sequence ID" value="TCJ05038.1"/>
    <property type="molecule type" value="Genomic_DNA"/>
</dbReference>
<dbReference type="Proteomes" id="UP000293846">
    <property type="component" value="Unassembled WGS sequence"/>
</dbReference>
<dbReference type="RefSeq" id="WP_131236518.1">
    <property type="nucleotide sequence ID" value="NZ_SJTH01000006.1"/>
</dbReference>
<evidence type="ECO:0000256" key="1">
    <source>
        <dbReference type="SAM" id="Coils"/>
    </source>
</evidence>
<name>A0A4R1AYJ3_9BACI</name>
<evidence type="ECO:0000313" key="2">
    <source>
        <dbReference type="EMBL" id="TCJ05038.1"/>
    </source>
</evidence>
<protein>
    <submittedName>
        <fullName evidence="2">Uncharacterized protein</fullName>
    </submittedName>
</protein>
<reference evidence="2 3" key="1">
    <citation type="submission" date="2019-03" db="EMBL/GenBank/DDBJ databases">
        <authorList>
            <person name="Jensen L."/>
            <person name="Storgaard J."/>
            <person name="Sulaj E."/>
            <person name="Schramm A."/>
            <person name="Marshall I.P.G."/>
        </authorList>
    </citation>
    <scope>NUCLEOTIDE SEQUENCE [LARGE SCALE GENOMIC DNA]</scope>
    <source>
        <strain evidence="2 3">2017H2G3</strain>
    </source>
</reference>
<evidence type="ECO:0000313" key="3">
    <source>
        <dbReference type="Proteomes" id="UP000293846"/>
    </source>
</evidence>
<dbReference type="AlphaFoldDB" id="A0A4R1AYJ3"/>